<name>A0A1M6AVE0_9FLAO</name>
<dbReference type="GO" id="GO:0008168">
    <property type="term" value="F:methyltransferase activity"/>
    <property type="evidence" value="ECO:0007669"/>
    <property type="project" value="UniProtKB-KW"/>
</dbReference>
<dbReference type="SUPFAM" id="SSF53335">
    <property type="entry name" value="S-adenosyl-L-methionine-dependent methyltransferases"/>
    <property type="match status" value="1"/>
</dbReference>
<gene>
    <name evidence="1" type="ORF">SAMN05444363_0422</name>
</gene>
<dbReference type="Proteomes" id="UP000184488">
    <property type="component" value="Unassembled WGS sequence"/>
</dbReference>
<dbReference type="RefSeq" id="WP_073308123.1">
    <property type="nucleotide sequence ID" value="NZ_FQZI01000001.1"/>
</dbReference>
<keyword evidence="1" id="KW-0808">Transferase</keyword>
<keyword evidence="2" id="KW-1185">Reference proteome</keyword>
<protein>
    <submittedName>
        <fullName evidence="1">Methyltransferase domain-containing protein</fullName>
    </submittedName>
</protein>
<dbReference type="EMBL" id="FQZI01000001">
    <property type="protein sequence ID" value="SHI40407.1"/>
    <property type="molecule type" value="Genomic_DNA"/>
</dbReference>
<accession>A0A1M6AVE0</accession>
<reference evidence="2" key="1">
    <citation type="submission" date="2016-11" db="EMBL/GenBank/DDBJ databases">
        <authorList>
            <person name="Varghese N."/>
            <person name="Submissions S."/>
        </authorList>
    </citation>
    <scope>NUCLEOTIDE SEQUENCE [LARGE SCALE GENOMIC DNA]</scope>
    <source>
        <strain evidence="2">DSM 18829</strain>
    </source>
</reference>
<evidence type="ECO:0000313" key="2">
    <source>
        <dbReference type="Proteomes" id="UP000184488"/>
    </source>
</evidence>
<sequence length="282" mass="32563">MNFSTQNVYIKVQDHSVSKENFELLIDEDLQLLKTHPQPELSVLGKYYESDDYISHTDAKRSVFEKMYHLVKSYSLKKKVGIINSYHPEKGALLDIGAGTGDFLAIAKDSGWNITGIEPNENAKKLALSKGVLFEKDIESIDNQLFDVITMWHVLEHVPDVTHQIKELKRLLKPNGTIIIAVPNYKSFDAEYYGKFWAAYDVPRHLWHFSKTSIEKLVSRENMKLIKILPMVFDSFYVSLLSEKYKTGKMNFFNAFWIGLRSNLKAITSKEFSSHIYIIKNN</sequence>
<dbReference type="STRING" id="415425.SAMN05444363_0422"/>
<proteinExistence type="predicted"/>
<dbReference type="Gene3D" id="3.40.50.150">
    <property type="entry name" value="Vaccinia Virus protein VP39"/>
    <property type="match status" value="1"/>
</dbReference>
<dbReference type="Pfam" id="PF13489">
    <property type="entry name" value="Methyltransf_23"/>
    <property type="match status" value="1"/>
</dbReference>
<dbReference type="PANTHER" id="PTHR43861:SF6">
    <property type="entry name" value="METHYLTRANSFERASE TYPE 11"/>
    <property type="match status" value="1"/>
</dbReference>
<organism evidence="1 2">
    <name type="scientific">Flavobacterium terrae</name>
    <dbReference type="NCBI Taxonomy" id="415425"/>
    <lineage>
        <taxon>Bacteria</taxon>
        <taxon>Pseudomonadati</taxon>
        <taxon>Bacteroidota</taxon>
        <taxon>Flavobacteriia</taxon>
        <taxon>Flavobacteriales</taxon>
        <taxon>Flavobacteriaceae</taxon>
        <taxon>Flavobacterium</taxon>
    </lineage>
</organism>
<dbReference type="AlphaFoldDB" id="A0A1M6AVE0"/>
<dbReference type="PANTHER" id="PTHR43861">
    <property type="entry name" value="TRANS-ACONITATE 2-METHYLTRANSFERASE-RELATED"/>
    <property type="match status" value="1"/>
</dbReference>
<dbReference type="OrthoDB" id="2370471at2"/>
<dbReference type="GO" id="GO:0032259">
    <property type="term" value="P:methylation"/>
    <property type="evidence" value="ECO:0007669"/>
    <property type="project" value="UniProtKB-KW"/>
</dbReference>
<evidence type="ECO:0000313" key="1">
    <source>
        <dbReference type="EMBL" id="SHI40407.1"/>
    </source>
</evidence>
<dbReference type="CDD" id="cd02440">
    <property type="entry name" value="AdoMet_MTases"/>
    <property type="match status" value="1"/>
</dbReference>
<dbReference type="InterPro" id="IPR029063">
    <property type="entry name" value="SAM-dependent_MTases_sf"/>
</dbReference>
<keyword evidence="1" id="KW-0489">Methyltransferase</keyword>